<comment type="caution">
    <text evidence="1">The sequence shown here is derived from an EMBL/GenBank/DDBJ whole genome shotgun (WGS) entry which is preliminary data.</text>
</comment>
<name>A0A9X9LDW1_GULGU</name>
<protein>
    <submittedName>
        <fullName evidence="1">Uncharacterized protein</fullName>
    </submittedName>
</protein>
<keyword evidence="2" id="KW-1185">Reference proteome</keyword>
<dbReference type="Proteomes" id="UP000269945">
    <property type="component" value="Unassembled WGS sequence"/>
</dbReference>
<evidence type="ECO:0000313" key="2">
    <source>
        <dbReference type="Proteomes" id="UP000269945"/>
    </source>
</evidence>
<gene>
    <name evidence="1" type="ORF">BN2614_LOCUS3</name>
</gene>
<dbReference type="AlphaFoldDB" id="A0A9X9LDW1"/>
<evidence type="ECO:0000313" key="1">
    <source>
        <dbReference type="EMBL" id="VCW62973.1"/>
    </source>
</evidence>
<reference evidence="1 2" key="1">
    <citation type="submission" date="2018-10" db="EMBL/GenBank/DDBJ databases">
        <authorList>
            <person name="Ekblom R."/>
            <person name="Jareborg N."/>
        </authorList>
    </citation>
    <scope>NUCLEOTIDE SEQUENCE [LARGE SCALE GENOMIC DNA]</scope>
    <source>
        <tissue evidence="1">Muscle</tissue>
    </source>
</reference>
<proteinExistence type="predicted"/>
<sequence>MALKITNVHLRMISGSDLGHTCTITIDLKEKGLLNCIPIAVCELLEHGSPALTTSFLTSKQGRPFPGVNAICLPASKSQY</sequence>
<accession>A0A9X9LDW1</accession>
<dbReference type="EMBL" id="CYRY02001170">
    <property type="protein sequence ID" value="VCW62973.1"/>
    <property type="molecule type" value="Genomic_DNA"/>
</dbReference>
<organism evidence="1 2">
    <name type="scientific">Gulo gulo</name>
    <name type="common">Wolverine</name>
    <name type="synonym">Gluton</name>
    <dbReference type="NCBI Taxonomy" id="48420"/>
    <lineage>
        <taxon>Eukaryota</taxon>
        <taxon>Metazoa</taxon>
        <taxon>Chordata</taxon>
        <taxon>Craniata</taxon>
        <taxon>Vertebrata</taxon>
        <taxon>Euteleostomi</taxon>
        <taxon>Mammalia</taxon>
        <taxon>Eutheria</taxon>
        <taxon>Laurasiatheria</taxon>
        <taxon>Carnivora</taxon>
        <taxon>Caniformia</taxon>
        <taxon>Musteloidea</taxon>
        <taxon>Mustelidae</taxon>
        <taxon>Guloninae</taxon>
        <taxon>Gulo</taxon>
    </lineage>
</organism>